<dbReference type="InterPro" id="IPR046345">
    <property type="entry name" value="TraB_PrgY-like"/>
</dbReference>
<name>A0ABD3PGC0_9STRA</name>
<proteinExistence type="predicted"/>
<accession>A0ABD3PGC0</accession>
<evidence type="ECO:0008006" key="3">
    <source>
        <dbReference type="Google" id="ProtNLM"/>
    </source>
</evidence>
<organism evidence="1 2">
    <name type="scientific">Cyclotella cryptica</name>
    <dbReference type="NCBI Taxonomy" id="29204"/>
    <lineage>
        <taxon>Eukaryota</taxon>
        <taxon>Sar</taxon>
        <taxon>Stramenopiles</taxon>
        <taxon>Ochrophyta</taxon>
        <taxon>Bacillariophyta</taxon>
        <taxon>Coscinodiscophyceae</taxon>
        <taxon>Thalassiosirophycidae</taxon>
        <taxon>Stephanodiscales</taxon>
        <taxon>Stephanodiscaceae</taxon>
        <taxon>Cyclotella</taxon>
    </lineage>
</organism>
<keyword evidence="2" id="KW-1185">Reference proteome</keyword>
<comment type="caution">
    <text evidence="1">The sequence shown here is derived from an EMBL/GenBank/DDBJ whole genome shotgun (WGS) entry which is preliminary data.</text>
</comment>
<dbReference type="AlphaFoldDB" id="A0ABD3PGC0"/>
<gene>
    <name evidence="1" type="ORF">HJC23_005302</name>
</gene>
<reference evidence="1 2" key="1">
    <citation type="journal article" date="2020" name="G3 (Bethesda)">
        <title>Improved Reference Genome for Cyclotella cryptica CCMP332, a Model for Cell Wall Morphogenesis, Salinity Adaptation, and Lipid Production in Diatoms (Bacillariophyta).</title>
        <authorList>
            <person name="Roberts W.R."/>
            <person name="Downey K.M."/>
            <person name="Ruck E.C."/>
            <person name="Traller J.C."/>
            <person name="Alverson A.J."/>
        </authorList>
    </citation>
    <scope>NUCLEOTIDE SEQUENCE [LARGE SCALE GENOMIC DNA]</scope>
    <source>
        <strain evidence="1 2">CCMP332</strain>
    </source>
</reference>
<dbReference type="CDD" id="cd14726">
    <property type="entry name" value="TraB_PrgY-like"/>
    <property type="match status" value="1"/>
</dbReference>
<protein>
    <recommendedName>
        <fullName evidence="3">TraB family protein</fullName>
    </recommendedName>
</protein>
<dbReference type="Proteomes" id="UP001516023">
    <property type="component" value="Unassembled WGS sequence"/>
</dbReference>
<evidence type="ECO:0000313" key="2">
    <source>
        <dbReference type="Proteomes" id="UP001516023"/>
    </source>
</evidence>
<sequence>MRERKIFRFLTFCTVLCVGRPEPCFLFTKKTFLKPTVQDRSSLLIGITEDAGVEVTNESTATNCDSLSRMKESDIIGRRKLFWELGISATTASAAAAFADFSTIVPAPVINSICDPTVESYRRGSSQIHIVGTAHVSSASAALAGNAVKEVKPDGIFLELDIQRLSRAFGNGRITKPINLLFFVEENPSSGGVVTLQSATLQPQDLRTRSGLIHGFMKKITWKNPIQQMYEGLESQGITPGKEFITAVEEGANIDSIIILGDRRMDFTLRRLAEALVLHTDPKKLAEADRVITSKMKERMPELNEWEKQKKVLSADEFQGFVEQMKTKEASMDFMNEIRKAAPELYKALVGERDVFMARGMNALFSSPLYTVLPSELGKGSLDTIVAVIGLGHVDGVGRELRALGWSPFTPPQCH</sequence>
<dbReference type="PANTHER" id="PTHR21530:SF7">
    <property type="entry name" value="TRAB DOMAIN-CONTAINING PROTEIN"/>
    <property type="match status" value="1"/>
</dbReference>
<evidence type="ECO:0000313" key="1">
    <source>
        <dbReference type="EMBL" id="KAL3786739.1"/>
    </source>
</evidence>
<dbReference type="EMBL" id="JABMIG020000188">
    <property type="protein sequence ID" value="KAL3786739.1"/>
    <property type="molecule type" value="Genomic_DNA"/>
</dbReference>
<dbReference type="PANTHER" id="PTHR21530">
    <property type="entry name" value="PHEROMONE SHUTDOWN PROTEIN"/>
    <property type="match status" value="1"/>
</dbReference>